<reference evidence="1 2" key="1">
    <citation type="submission" date="2023-05" db="EMBL/GenBank/DDBJ databases">
        <title>Pseudodonghicola sp. nov.</title>
        <authorList>
            <person name="Huang J."/>
        </authorList>
    </citation>
    <scope>NUCLEOTIDE SEQUENCE [LARGE SCALE GENOMIC DNA]</scope>
    <source>
        <strain evidence="1 2">IC7</strain>
    </source>
</reference>
<keyword evidence="2" id="KW-1185">Reference proteome</keyword>
<name>A0ABT7EWP8_9RHOB</name>
<evidence type="ECO:0000313" key="2">
    <source>
        <dbReference type="Proteomes" id="UP001243757"/>
    </source>
</evidence>
<evidence type="ECO:0008006" key="3">
    <source>
        <dbReference type="Google" id="ProtNLM"/>
    </source>
</evidence>
<evidence type="ECO:0000313" key="1">
    <source>
        <dbReference type="EMBL" id="MDK3016761.1"/>
    </source>
</evidence>
<protein>
    <recommendedName>
        <fullName evidence="3">5-carboxymethyl-2-hydroxymuconate isomerase</fullName>
    </recommendedName>
</protein>
<dbReference type="RefSeq" id="WP_284479579.1">
    <property type="nucleotide sequence ID" value="NZ_JASNJD010000002.1"/>
</dbReference>
<dbReference type="Gene3D" id="3.30.429.10">
    <property type="entry name" value="Macrophage Migration Inhibitory Factor"/>
    <property type="match status" value="1"/>
</dbReference>
<sequence length="115" mass="12772">MPHFILEQGNALTTPEARTDAMRIAGEVGGACDFIEASDIKLRICDTADFLMLDGRQSYLHLTAKLLSGRTPEQKEQLAIGLRAALAERFPEIDSISIDVVDMDPFPYKKHLRAL</sequence>
<dbReference type="Proteomes" id="UP001243757">
    <property type="component" value="Unassembled WGS sequence"/>
</dbReference>
<organism evidence="1 2">
    <name type="scientific">Pseudodonghicola flavimaris</name>
    <dbReference type="NCBI Taxonomy" id="3050036"/>
    <lineage>
        <taxon>Bacteria</taxon>
        <taxon>Pseudomonadati</taxon>
        <taxon>Pseudomonadota</taxon>
        <taxon>Alphaproteobacteria</taxon>
        <taxon>Rhodobacterales</taxon>
        <taxon>Paracoccaceae</taxon>
        <taxon>Pseudodonghicola</taxon>
    </lineage>
</organism>
<gene>
    <name evidence="1" type="ORF">QO033_03680</name>
</gene>
<dbReference type="EMBL" id="JASNJD010000002">
    <property type="protein sequence ID" value="MDK3016761.1"/>
    <property type="molecule type" value="Genomic_DNA"/>
</dbReference>
<dbReference type="SUPFAM" id="SSF55331">
    <property type="entry name" value="Tautomerase/MIF"/>
    <property type="match status" value="1"/>
</dbReference>
<accession>A0ABT7EWP8</accession>
<dbReference type="InterPro" id="IPR014347">
    <property type="entry name" value="Tautomerase/MIF_sf"/>
</dbReference>
<proteinExistence type="predicted"/>
<comment type="caution">
    <text evidence="1">The sequence shown here is derived from an EMBL/GenBank/DDBJ whole genome shotgun (WGS) entry which is preliminary data.</text>
</comment>